<sequence>MKNAILFFFFLASFSFVQAQSNAYLSNQSFEVAFEGQLCTISYDAEGAATISRQQQSSENATQLAILAPENDVELEYDPATAEGISAIFAGKTEDYWVYDVAKNSLSPLGARAISSIRSRNKAPQINIARGTIQLKSQTTDLLSMQGTTEDECLADGLLVFKAATITME</sequence>
<evidence type="ECO:0000313" key="2">
    <source>
        <dbReference type="EMBL" id="EJF53650.1"/>
    </source>
</evidence>
<gene>
    <name evidence="2" type="ORF">SapgrDRAFT_1959</name>
</gene>
<feature type="chain" id="PRO_5003743043" description="Organic solvent tolerance-like N-terminal domain-containing protein" evidence="1">
    <location>
        <begin position="20"/>
        <end position="169"/>
    </location>
</feature>
<accession>J1I4K9</accession>
<dbReference type="Proteomes" id="UP000005113">
    <property type="component" value="Unassembled WGS sequence"/>
</dbReference>
<evidence type="ECO:0000256" key="1">
    <source>
        <dbReference type="SAM" id="SignalP"/>
    </source>
</evidence>
<feature type="signal peptide" evidence="1">
    <location>
        <begin position="1"/>
        <end position="19"/>
    </location>
</feature>
<name>J1I4K9_9BACT</name>
<protein>
    <recommendedName>
        <fullName evidence="4">Organic solvent tolerance-like N-terminal domain-containing protein</fullName>
    </recommendedName>
</protein>
<dbReference type="HOGENOM" id="CLU_1577411_0_0_10"/>
<evidence type="ECO:0000313" key="3">
    <source>
        <dbReference type="Proteomes" id="UP000005113"/>
    </source>
</evidence>
<keyword evidence="1" id="KW-0732">Signal</keyword>
<dbReference type="EMBL" id="JH719942">
    <property type="protein sequence ID" value="EJF53650.1"/>
    <property type="molecule type" value="Genomic_DNA"/>
</dbReference>
<dbReference type="RefSeq" id="WP_002659330.1">
    <property type="nucleotide sequence ID" value="NZ_JH719942.1"/>
</dbReference>
<dbReference type="AlphaFoldDB" id="J1I4K9"/>
<reference evidence="3" key="1">
    <citation type="journal article" date="2012" name="Stand. Genomic Sci.">
        <title>Permanent draft genome sequence of the gliding predator Saprospira grandis strain Sa g1 (= HR1).</title>
        <authorList>
            <person name="Mavromatis K."/>
            <person name="Chertkov O."/>
            <person name="Lapidus A."/>
            <person name="Nolan M."/>
            <person name="Lucas S."/>
            <person name="Tice H."/>
            <person name="Del Rio T.G."/>
            <person name="Cheng J.F."/>
            <person name="Han C."/>
            <person name="Tapia R."/>
            <person name="Bruce D."/>
            <person name="Goodwin L.A."/>
            <person name="Pitluck S."/>
            <person name="Huntemann M."/>
            <person name="Liolios K."/>
            <person name="Pagani I."/>
            <person name="Ivanova N."/>
            <person name="Mikhailova N."/>
            <person name="Pati A."/>
            <person name="Chen A."/>
            <person name="Palaniappan K."/>
            <person name="Land M."/>
            <person name="Brambilla E.M."/>
            <person name="Rohde M."/>
            <person name="Spring S."/>
            <person name="Goker M."/>
            <person name="Detter J.C."/>
            <person name="Bristow J."/>
            <person name="Eisen J.A."/>
            <person name="Markowitz V."/>
            <person name="Hugenholtz P."/>
            <person name="Kyrpides N.C."/>
            <person name="Klenk H.P."/>
            <person name="Woyke T."/>
        </authorList>
    </citation>
    <scope>NUCLEOTIDE SEQUENCE [LARGE SCALE GENOMIC DNA]</scope>
    <source>
        <strain evidence="3">DSM 2844</strain>
    </source>
</reference>
<proteinExistence type="predicted"/>
<organism evidence="2 3">
    <name type="scientific">Saprospira grandis DSM 2844</name>
    <dbReference type="NCBI Taxonomy" id="694433"/>
    <lineage>
        <taxon>Bacteria</taxon>
        <taxon>Pseudomonadati</taxon>
        <taxon>Bacteroidota</taxon>
        <taxon>Saprospiria</taxon>
        <taxon>Saprospirales</taxon>
        <taxon>Saprospiraceae</taxon>
        <taxon>Saprospira</taxon>
    </lineage>
</organism>
<evidence type="ECO:0008006" key="4">
    <source>
        <dbReference type="Google" id="ProtNLM"/>
    </source>
</evidence>